<keyword evidence="1" id="KW-1133">Transmembrane helix</keyword>
<evidence type="ECO:0000259" key="2">
    <source>
        <dbReference type="Pfam" id="PF02517"/>
    </source>
</evidence>
<feature type="transmembrane region" description="Helical" evidence="1">
    <location>
        <begin position="189"/>
        <end position="206"/>
    </location>
</feature>
<dbReference type="Pfam" id="PF02517">
    <property type="entry name" value="Rce1-like"/>
    <property type="match status" value="1"/>
</dbReference>
<accession>A0ABQ3KWJ7</accession>
<keyword evidence="1" id="KW-0812">Transmembrane</keyword>
<dbReference type="EMBL" id="BNAO01000001">
    <property type="protein sequence ID" value="GHG58698.1"/>
    <property type="molecule type" value="Genomic_DNA"/>
</dbReference>
<evidence type="ECO:0000256" key="1">
    <source>
        <dbReference type="SAM" id="Phobius"/>
    </source>
</evidence>
<feature type="transmembrane region" description="Helical" evidence="1">
    <location>
        <begin position="83"/>
        <end position="101"/>
    </location>
</feature>
<dbReference type="Proteomes" id="UP000659697">
    <property type="component" value="Unassembled WGS sequence"/>
</dbReference>
<dbReference type="PANTHER" id="PTHR36435">
    <property type="entry name" value="SLR1288 PROTEIN"/>
    <property type="match status" value="1"/>
</dbReference>
<feature type="transmembrane region" description="Helical" evidence="1">
    <location>
        <begin position="162"/>
        <end position="182"/>
    </location>
</feature>
<feature type="transmembrane region" description="Helical" evidence="1">
    <location>
        <begin position="237"/>
        <end position="260"/>
    </location>
</feature>
<feature type="transmembrane region" description="Helical" evidence="1">
    <location>
        <begin position="31"/>
        <end position="56"/>
    </location>
</feature>
<organism evidence="3 4">
    <name type="scientific">Alishewanella longhuensis</name>
    <dbReference type="NCBI Taxonomy" id="1091037"/>
    <lineage>
        <taxon>Bacteria</taxon>
        <taxon>Pseudomonadati</taxon>
        <taxon>Pseudomonadota</taxon>
        <taxon>Gammaproteobacteria</taxon>
        <taxon>Alteromonadales</taxon>
        <taxon>Alteromonadaceae</taxon>
        <taxon>Alishewanella</taxon>
    </lineage>
</organism>
<dbReference type="InterPro" id="IPR052710">
    <property type="entry name" value="CAAX_protease"/>
</dbReference>
<name>A0ABQ3KWJ7_9ALTE</name>
<dbReference type="RefSeq" id="WP_189429132.1">
    <property type="nucleotide sequence ID" value="NZ_BNAO01000001.1"/>
</dbReference>
<feature type="transmembrane region" description="Helical" evidence="1">
    <location>
        <begin position="212"/>
        <end position="230"/>
    </location>
</feature>
<evidence type="ECO:0000313" key="4">
    <source>
        <dbReference type="Proteomes" id="UP000659697"/>
    </source>
</evidence>
<feature type="domain" description="CAAX prenyl protease 2/Lysostaphin resistance protein A-like" evidence="2">
    <location>
        <begin position="160"/>
        <end position="250"/>
    </location>
</feature>
<reference evidence="4" key="1">
    <citation type="journal article" date="2019" name="Int. J. Syst. Evol. Microbiol.">
        <title>The Global Catalogue of Microorganisms (GCM) 10K type strain sequencing project: providing services to taxonomists for standard genome sequencing and annotation.</title>
        <authorList>
            <consortium name="The Broad Institute Genomics Platform"/>
            <consortium name="The Broad Institute Genome Sequencing Center for Infectious Disease"/>
            <person name="Wu L."/>
            <person name="Ma J."/>
        </authorList>
    </citation>
    <scope>NUCLEOTIDE SEQUENCE [LARGE SCALE GENOMIC DNA]</scope>
    <source>
        <strain evidence="4">CGMCC 1.7003</strain>
    </source>
</reference>
<keyword evidence="4" id="KW-1185">Reference proteome</keyword>
<keyword evidence="1" id="KW-0472">Membrane</keyword>
<protein>
    <recommendedName>
        <fullName evidence="2">CAAX prenyl protease 2/Lysostaphin resistance protein A-like domain-containing protein</fullName>
    </recommendedName>
</protein>
<sequence length="261" mass="28877">MSTEILNSSDAAVATAQVEPSHTKTSFGRSLAWLLAIAVTYFCAAFLYAIAAGIYYGVTQPELMQADGADFITAHIMSPNGLTGSYIVIFITVMLVLYKAASFPQQTWFKTLAMHKVAFRRYLPWLGLFAIYYALASLVSYIAEIDGGDFVASIQNTQHLGLFFIMVFLAPIVEELVFRGYFFQAWRNSWLGLWGTTIVTSVLFTLVHMGQYPMLVLGMLFCFSVLLGLAREKTGSVYVPMAMHAVNNFVACVLIVFLGIS</sequence>
<comment type="caution">
    <text evidence="3">The sequence shown here is derived from an EMBL/GenBank/DDBJ whole genome shotgun (WGS) entry which is preliminary data.</text>
</comment>
<evidence type="ECO:0000313" key="3">
    <source>
        <dbReference type="EMBL" id="GHG58698.1"/>
    </source>
</evidence>
<proteinExistence type="predicted"/>
<feature type="transmembrane region" description="Helical" evidence="1">
    <location>
        <begin position="122"/>
        <end position="142"/>
    </location>
</feature>
<dbReference type="InterPro" id="IPR003675">
    <property type="entry name" value="Rce1/LyrA-like_dom"/>
</dbReference>
<gene>
    <name evidence="3" type="ORF">GCM10010919_00610</name>
</gene>
<dbReference type="PANTHER" id="PTHR36435:SF1">
    <property type="entry name" value="CAAX AMINO TERMINAL PROTEASE FAMILY PROTEIN"/>
    <property type="match status" value="1"/>
</dbReference>